<evidence type="ECO:0000256" key="2">
    <source>
        <dbReference type="SAM" id="Phobius"/>
    </source>
</evidence>
<gene>
    <name evidence="3" type="ORF">RRG08_037118</name>
</gene>
<organism evidence="3 4">
    <name type="scientific">Elysia crispata</name>
    <name type="common">lettuce slug</name>
    <dbReference type="NCBI Taxonomy" id="231223"/>
    <lineage>
        <taxon>Eukaryota</taxon>
        <taxon>Metazoa</taxon>
        <taxon>Spiralia</taxon>
        <taxon>Lophotrochozoa</taxon>
        <taxon>Mollusca</taxon>
        <taxon>Gastropoda</taxon>
        <taxon>Heterobranchia</taxon>
        <taxon>Euthyneura</taxon>
        <taxon>Panpulmonata</taxon>
        <taxon>Sacoglossa</taxon>
        <taxon>Placobranchoidea</taxon>
        <taxon>Plakobranchidae</taxon>
        <taxon>Elysia</taxon>
    </lineage>
</organism>
<reference evidence="3" key="1">
    <citation type="journal article" date="2023" name="G3 (Bethesda)">
        <title>A reference genome for the long-term kleptoplast-retaining sea slug Elysia crispata morphotype clarki.</title>
        <authorList>
            <person name="Eastman K.E."/>
            <person name="Pendleton A.L."/>
            <person name="Shaikh M.A."/>
            <person name="Suttiyut T."/>
            <person name="Ogas R."/>
            <person name="Tomko P."/>
            <person name="Gavelis G."/>
            <person name="Widhalm J.R."/>
            <person name="Wisecaver J.H."/>
        </authorList>
    </citation>
    <scope>NUCLEOTIDE SEQUENCE</scope>
    <source>
        <strain evidence="3">ECLA1</strain>
    </source>
</reference>
<accession>A0AAE0Y4Z6</accession>
<dbReference type="AlphaFoldDB" id="A0AAE0Y4Z6"/>
<sequence>MQDGCCIYWVTYKEISGDAEFVERCRLHAVQWEIRVDLAFYAGLLNGVVPRLSLKHLALQRLQLTASARVWVCVCVGVGVCVCVWVYALCEEATNLEETTHSRLLLLHKSSPVNGFRQDIVSRPSVSRASCDHVTNWPLPLKVSRDTRRKWLLRLTSSDSPQPPYYVTHEILREEPEVLITKKPENRQTAAAGGQDRTGEERGIIFKHHH</sequence>
<comment type="caution">
    <text evidence="3">The sequence shown here is derived from an EMBL/GenBank/DDBJ whole genome shotgun (WGS) entry which is preliminary data.</text>
</comment>
<proteinExistence type="predicted"/>
<keyword evidence="4" id="KW-1185">Reference proteome</keyword>
<dbReference type="Proteomes" id="UP001283361">
    <property type="component" value="Unassembled WGS sequence"/>
</dbReference>
<feature type="region of interest" description="Disordered" evidence="1">
    <location>
        <begin position="183"/>
        <end position="210"/>
    </location>
</feature>
<name>A0AAE0Y4Z6_9GAST</name>
<feature type="transmembrane region" description="Helical" evidence="2">
    <location>
        <begin position="66"/>
        <end position="88"/>
    </location>
</feature>
<keyword evidence="2" id="KW-1133">Transmembrane helix</keyword>
<dbReference type="EMBL" id="JAWDGP010006903">
    <property type="protein sequence ID" value="KAK3733326.1"/>
    <property type="molecule type" value="Genomic_DNA"/>
</dbReference>
<keyword evidence="2" id="KW-0812">Transmembrane</keyword>
<protein>
    <submittedName>
        <fullName evidence="3">Uncharacterized protein</fullName>
    </submittedName>
</protein>
<evidence type="ECO:0000256" key="1">
    <source>
        <dbReference type="SAM" id="MobiDB-lite"/>
    </source>
</evidence>
<keyword evidence="2" id="KW-0472">Membrane</keyword>
<evidence type="ECO:0000313" key="3">
    <source>
        <dbReference type="EMBL" id="KAK3733326.1"/>
    </source>
</evidence>
<evidence type="ECO:0000313" key="4">
    <source>
        <dbReference type="Proteomes" id="UP001283361"/>
    </source>
</evidence>